<dbReference type="GeneID" id="921103"/>
<keyword evidence="3" id="KW-1185">Reference proteome</keyword>
<accession>Q91TS2</accession>
<name>Q91TS2_TUHV1</name>
<dbReference type="OrthoDB" id="2708at10239"/>
<dbReference type="KEGG" id="vg:921103"/>
<feature type="compositionally biased region" description="Low complexity" evidence="1">
    <location>
        <begin position="424"/>
        <end position="433"/>
    </location>
</feature>
<evidence type="ECO:0000313" key="3">
    <source>
        <dbReference type="Proteomes" id="UP000137095"/>
    </source>
</evidence>
<protein>
    <submittedName>
        <fullName evidence="2">T27</fullName>
    </submittedName>
</protein>
<dbReference type="InterPro" id="IPR010302">
    <property type="entry name" value="UL27-like_protein_herpesevirus"/>
</dbReference>
<dbReference type="EMBL" id="AF281817">
    <property type="protein sequence ID" value="AAK57065.1"/>
    <property type="molecule type" value="Genomic_DNA"/>
</dbReference>
<proteinExistence type="predicted"/>
<feature type="region of interest" description="Disordered" evidence="1">
    <location>
        <begin position="416"/>
        <end position="437"/>
    </location>
</feature>
<evidence type="ECO:0000256" key="1">
    <source>
        <dbReference type="SAM" id="MobiDB-lite"/>
    </source>
</evidence>
<dbReference type="Pfam" id="PF05999">
    <property type="entry name" value="Herpes_U5"/>
    <property type="match status" value="1"/>
</dbReference>
<dbReference type="Proteomes" id="UP000137095">
    <property type="component" value="Segment"/>
</dbReference>
<sequence>METAPLHARRRVVYELIRDDPPTPFGEAFIGAHLQPVEVALDSAPQSLAELRLRRKRSAARDDGPGCSSARDVVYRPIVVIQFRSSYLQNAEFATAAGKYRIRGLLLPWDTAVWGLLRRSALPSRFNPLQRLRAADLCSYLNTVAFRPEASDVARHVARTVAVGQYAVQTVFDYRNPGGLSHYLRFLCESVHALYGRLERIGDTLDDRARLLIADLLPRAVCRQLGYAYDPDDQTFIFDPQYLHASEQVLQILYDRLCDCEECQERRFTAAAAATSLRRGPKRRKRSSWAAFERRDVVLEQYRELGVLRLPCLRHLKRDQQLELCQQLRHDLCFRRRQTLTARELLLPIGVPCGHGVSDAYALYLASNLVFTLFLAQTLHAIVRIEARAYIDLLSGHADALVGALRRQASYLQHGGLGDGDGNDAGPSGGRSPSDGRKLARLTRRLRGLDFGFGGGSGSGTAFFTAFCDFLEIVEKLPDYARLSEFQVREELLVHHFYLAQVYADPSPETQAGERLVSYYVQNGDACCQDAARLRALVVDLSDRELSRAPRAEPSWAWTIEPTEIVFPPRIREVTHFEDLYVRRYWSGEVGGWMPHGEYTIEDEDRRVQHALEETARAAYPWWHDHSAYAASGRRL</sequence>
<organism evidence="2 3">
    <name type="scientific">Tupaiid herpesvirus 1 (strain 1)</name>
    <name type="common">TuHV-1</name>
    <name type="synonym">Herpesvirus tupaia (strain 1)</name>
    <dbReference type="NCBI Taxonomy" id="10397"/>
    <lineage>
        <taxon>Viruses</taxon>
        <taxon>Duplodnaviria</taxon>
        <taxon>Heunggongvirae</taxon>
        <taxon>Peploviricota</taxon>
        <taxon>Herviviricetes</taxon>
        <taxon>Herpesvirales</taxon>
        <taxon>Orthoherpesviridae</taxon>
        <taxon>Betaherpesvirinae</taxon>
        <taxon>Quwivirus</taxon>
        <taxon>Quwivirus tupaiidbeta1</taxon>
    </lineage>
</organism>
<evidence type="ECO:0000313" key="2">
    <source>
        <dbReference type="EMBL" id="AAK57065.1"/>
    </source>
</evidence>
<reference evidence="2 3" key="1">
    <citation type="journal article" date="2001" name="J. Virol.">
        <title>Analysis and characterization of the complete genome of tupaia (tree shrew) herpesvirus.</title>
        <authorList>
            <person name="Bahr U."/>
            <person name="Darai G."/>
        </authorList>
    </citation>
    <scope>NUCLEOTIDE SEQUENCE [LARGE SCALE GENOMIC DNA]</scope>
    <source>
        <strain evidence="2">2</strain>
    </source>
</reference>
<organismHost>
    <name type="scientific">Tupaia belangeri</name>
    <name type="common">Common tree shrew</name>
    <name type="synonym">Tupaia glis belangeri</name>
    <dbReference type="NCBI Taxonomy" id="37347"/>
</organismHost>
<dbReference type="RefSeq" id="NP_116370.1">
    <property type="nucleotide sequence ID" value="NC_002794.1"/>
</dbReference>